<dbReference type="InterPro" id="IPR007527">
    <property type="entry name" value="Znf_SWIM"/>
</dbReference>
<dbReference type="InterPro" id="IPR001650">
    <property type="entry name" value="Helicase_C-like"/>
</dbReference>
<dbReference type="PROSITE" id="PS51192">
    <property type="entry name" value="HELICASE_ATP_BIND_1"/>
    <property type="match status" value="1"/>
</dbReference>
<dbReference type="PROSITE" id="PS51194">
    <property type="entry name" value="HELICASE_CTER"/>
    <property type="match status" value="1"/>
</dbReference>
<keyword evidence="2" id="KW-0862">Zinc</keyword>
<evidence type="ECO:0000313" key="6">
    <source>
        <dbReference type="EMBL" id="PJJ40647.1"/>
    </source>
</evidence>
<keyword evidence="1" id="KW-0378">Hydrolase</keyword>
<dbReference type="OrthoDB" id="9814088at2"/>
<evidence type="ECO:0000256" key="2">
    <source>
        <dbReference type="PROSITE-ProRule" id="PRU00325"/>
    </source>
</evidence>
<dbReference type="Pfam" id="PF00271">
    <property type="entry name" value="Helicase_C"/>
    <property type="match status" value="1"/>
</dbReference>
<dbReference type="GO" id="GO:0005524">
    <property type="term" value="F:ATP binding"/>
    <property type="evidence" value="ECO:0007669"/>
    <property type="project" value="InterPro"/>
</dbReference>
<dbReference type="InterPro" id="IPR050496">
    <property type="entry name" value="SNF2_RAD54_helicase_repair"/>
</dbReference>
<dbReference type="PROSITE" id="PS50966">
    <property type="entry name" value="ZF_SWIM"/>
    <property type="match status" value="1"/>
</dbReference>
<dbReference type="CDD" id="cd18793">
    <property type="entry name" value="SF2_C_SNF"/>
    <property type="match status" value="1"/>
</dbReference>
<dbReference type="Gene3D" id="3.40.50.10810">
    <property type="entry name" value="Tandem AAA-ATPase domain"/>
    <property type="match status" value="1"/>
</dbReference>
<name>A0A2M9A4T8_9BACT</name>
<evidence type="ECO:0000313" key="7">
    <source>
        <dbReference type="Proteomes" id="UP000231134"/>
    </source>
</evidence>
<dbReference type="Proteomes" id="UP000231134">
    <property type="component" value="Unassembled WGS sequence"/>
</dbReference>
<dbReference type="Gene3D" id="3.40.50.300">
    <property type="entry name" value="P-loop containing nucleotide triphosphate hydrolases"/>
    <property type="match status" value="1"/>
</dbReference>
<keyword evidence="6" id="KW-0067">ATP-binding</keyword>
<evidence type="ECO:0000259" key="4">
    <source>
        <dbReference type="PROSITE" id="PS51192"/>
    </source>
</evidence>
<dbReference type="SMART" id="SM00487">
    <property type="entry name" value="DEXDc"/>
    <property type="match status" value="1"/>
</dbReference>
<feature type="domain" description="SWIM-type" evidence="3">
    <location>
        <begin position="110"/>
        <end position="137"/>
    </location>
</feature>
<sequence length="1147" mass="129308">MATDSVKRTPWGDEWRSAVERSFAVYSRSEARAADVKISGRTVKARIVDGSWSTQNVELMMSRFSEEEESLLMEGLKKNPELAGSLAHHLEPKETLDFAKEQGLKMVPGAGVKFSVKCSCGMRGMCNHAYAALHGIGKKIDKDPFTIFTVRGMDVCQLAEQCTQAAWEEELPVENGKTALPVFAEKFTHVPLEGSEEISEVPEYESANIVDARKALVNAVAPNAAFPEEFVNLYRETCLEQFAESFECYPEKSVDLSEGGVVRYAGTDLWMFGKIPLEWAVDAVSVEGPTGMSKADISFKLLNYARQTALEILNRGSVYPKLFALDKKVARFFWLPLKSIPEVHGAIARLQAWMPVKFVRSEMESPKQMTQNSAEMLVTAILSIYMRRIDPEKKFKDSRLYAFFGNATLDYSGDAADDILEIEKWLAGYELSNAKYLPVVNGADAGFGKVDVDLDFLDRDLNKAQPYSKLWTREFPAEKRGLVLRAVQPMQNFLPGYDEYVSRKAIDNIHLSGENLIRFLNESVPLFRALCIGMNLPAGIERVVRGVPHPQIVRSEEKAQAGFCRLENLLRLNWSVVIGEKVMDGKQFMELYEKSKDLLYFEGQYFYVTPSDVKQLKDGLRDRFKVPAIKVLQIALAGEFEGLSVEIAPEALEEIHKLKEENESSIPVPAEIQANLRPYQRRGFAWMLGNSKLGFGSIIADDMGLGKTLQVITLLQQMKNDGAFDERKAIVVVPTGLLQNWKRELAKFAPGLKVCIYHGSNRNVEGVNADIFVTTYGVLRSDQEQLTDMNWQLVVIDEAQNIKNAGTSQSRAVRALNAHVKIAMSGTPVENRLMEFWSIMDFCNRGFFGSAKSFHEEFERPIQERANKHCAELFRKVTAPFLLRRLKTDKSIIADLPEKLEQNEWASLSPEQEKLYNDTFNSIMQKLGEFDLENAEDKFERSAAVLRLITALKQICNHPSQYLKDGKTDPALSGKMELFLDIVGSILDTDEKVLVFTQFTEMGEILQKVLHSKLKTEALFYHGGMSIGARGKAIDEFEKDPDRRVLILSLKAGGTGLNLTAASQVIHYDLWWNPAVEAQATDRAYRIGQNRRVVVHRLITKDTFEEKINDILESKKKISEMTVATGENWITKMSDDELREVFTLGKN</sequence>
<evidence type="ECO:0000259" key="3">
    <source>
        <dbReference type="PROSITE" id="PS50966"/>
    </source>
</evidence>
<keyword evidence="6" id="KW-0347">Helicase</keyword>
<protein>
    <submittedName>
        <fullName evidence="6">SNF2 helicase protein</fullName>
    </submittedName>
</protein>
<evidence type="ECO:0000259" key="5">
    <source>
        <dbReference type="PROSITE" id="PS51194"/>
    </source>
</evidence>
<dbReference type="InterPro" id="IPR014001">
    <property type="entry name" value="Helicase_ATP-bd"/>
</dbReference>
<dbReference type="PANTHER" id="PTHR45629">
    <property type="entry name" value="SNF2/RAD54 FAMILY MEMBER"/>
    <property type="match status" value="1"/>
</dbReference>
<dbReference type="InterPro" id="IPR000330">
    <property type="entry name" value="SNF2_N"/>
</dbReference>
<organism evidence="6 7">
    <name type="scientific">Hallerella succinigenes</name>
    <dbReference type="NCBI Taxonomy" id="1896222"/>
    <lineage>
        <taxon>Bacteria</taxon>
        <taxon>Pseudomonadati</taxon>
        <taxon>Fibrobacterota</taxon>
        <taxon>Fibrobacteria</taxon>
        <taxon>Fibrobacterales</taxon>
        <taxon>Fibrobacteraceae</taxon>
        <taxon>Hallerella</taxon>
    </lineage>
</organism>
<reference evidence="6 7" key="1">
    <citation type="submission" date="2017-11" db="EMBL/GenBank/DDBJ databases">
        <title>Animal gut microbial communities from fecal samples from Wisconsin, USA.</title>
        <authorList>
            <person name="Neumann A."/>
        </authorList>
    </citation>
    <scope>NUCLEOTIDE SEQUENCE [LARGE SCALE GENOMIC DNA]</scope>
    <source>
        <strain evidence="6 7">UWS3</strain>
    </source>
</reference>
<dbReference type="InterPro" id="IPR049730">
    <property type="entry name" value="SNF2/RAD54-like_C"/>
</dbReference>
<proteinExistence type="predicted"/>
<dbReference type="AlphaFoldDB" id="A0A2M9A4T8"/>
<keyword evidence="2" id="KW-0479">Metal-binding</keyword>
<dbReference type="InterPro" id="IPR022138">
    <property type="entry name" value="DUF3670"/>
</dbReference>
<dbReference type="GO" id="GO:0004386">
    <property type="term" value="F:helicase activity"/>
    <property type="evidence" value="ECO:0007669"/>
    <property type="project" value="UniProtKB-KW"/>
</dbReference>
<keyword evidence="7" id="KW-1185">Reference proteome</keyword>
<feature type="domain" description="Helicase C-terminal" evidence="5">
    <location>
        <begin position="981"/>
        <end position="1134"/>
    </location>
</feature>
<gene>
    <name evidence="6" type="ORF">BGX16_0581</name>
</gene>
<keyword evidence="2" id="KW-0863">Zinc-finger</keyword>
<feature type="domain" description="Helicase ATP-binding" evidence="4">
    <location>
        <begin position="688"/>
        <end position="846"/>
    </location>
</feature>
<dbReference type="SMART" id="SM00490">
    <property type="entry name" value="HELICc"/>
    <property type="match status" value="1"/>
</dbReference>
<dbReference type="PANTHER" id="PTHR45629:SF7">
    <property type="entry name" value="DNA EXCISION REPAIR PROTEIN ERCC-6-RELATED"/>
    <property type="match status" value="1"/>
</dbReference>
<dbReference type="SUPFAM" id="SSF52540">
    <property type="entry name" value="P-loop containing nucleoside triphosphate hydrolases"/>
    <property type="match status" value="2"/>
</dbReference>
<dbReference type="GO" id="GO:0015616">
    <property type="term" value="F:DNA translocase activity"/>
    <property type="evidence" value="ECO:0007669"/>
    <property type="project" value="TreeGrafter"/>
</dbReference>
<dbReference type="Pfam" id="PF12419">
    <property type="entry name" value="DUF3670"/>
    <property type="match status" value="1"/>
</dbReference>
<dbReference type="RefSeq" id="WP_100424716.1">
    <property type="nucleotide sequence ID" value="NZ_PGEX01000001.1"/>
</dbReference>
<dbReference type="EMBL" id="PGEX01000001">
    <property type="protein sequence ID" value="PJJ40647.1"/>
    <property type="molecule type" value="Genomic_DNA"/>
</dbReference>
<dbReference type="InterPro" id="IPR027417">
    <property type="entry name" value="P-loop_NTPase"/>
</dbReference>
<dbReference type="InterPro" id="IPR038718">
    <property type="entry name" value="SNF2-like_sf"/>
</dbReference>
<keyword evidence="6" id="KW-0547">Nucleotide-binding</keyword>
<dbReference type="Pfam" id="PF00176">
    <property type="entry name" value="SNF2-rel_dom"/>
    <property type="match status" value="1"/>
</dbReference>
<dbReference type="GO" id="GO:0008270">
    <property type="term" value="F:zinc ion binding"/>
    <property type="evidence" value="ECO:0007669"/>
    <property type="project" value="UniProtKB-KW"/>
</dbReference>
<comment type="caution">
    <text evidence="6">The sequence shown here is derived from an EMBL/GenBank/DDBJ whole genome shotgun (WGS) entry which is preliminary data.</text>
</comment>
<accession>A0A2M9A4T8</accession>
<evidence type="ECO:0000256" key="1">
    <source>
        <dbReference type="ARBA" id="ARBA00022801"/>
    </source>
</evidence>
<dbReference type="GO" id="GO:0016787">
    <property type="term" value="F:hydrolase activity"/>
    <property type="evidence" value="ECO:0007669"/>
    <property type="project" value="UniProtKB-KW"/>
</dbReference>